<comment type="caution">
    <text evidence="1">The sequence shown here is derived from an EMBL/GenBank/DDBJ whole genome shotgun (WGS) entry which is preliminary data.</text>
</comment>
<dbReference type="Proteomes" id="UP000664132">
    <property type="component" value="Unassembled WGS sequence"/>
</dbReference>
<dbReference type="AlphaFoldDB" id="A0A8H7W5H1"/>
<organism evidence="1 2">
    <name type="scientific">Cadophora malorum</name>
    <dbReference type="NCBI Taxonomy" id="108018"/>
    <lineage>
        <taxon>Eukaryota</taxon>
        <taxon>Fungi</taxon>
        <taxon>Dikarya</taxon>
        <taxon>Ascomycota</taxon>
        <taxon>Pezizomycotina</taxon>
        <taxon>Leotiomycetes</taxon>
        <taxon>Helotiales</taxon>
        <taxon>Ploettnerulaceae</taxon>
        <taxon>Cadophora</taxon>
    </lineage>
</organism>
<proteinExistence type="predicted"/>
<keyword evidence="2" id="KW-1185">Reference proteome</keyword>
<name>A0A8H7W5H1_9HELO</name>
<evidence type="ECO:0000313" key="2">
    <source>
        <dbReference type="Proteomes" id="UP000664132"/>
    </source>
</evidence>
<reference evidence="1" key="1">
    <citation type="submission" date="2021-02" db="EMBL/GenBank/DDBJ databases">
        <title>Genome sequence Cadophora malorum strain M34.</title>
        <authorList>
            <person name="Stefanovic E."/>
            <person name="Vu D."/>
            <person name="Scully C."/>
            <person name="Dijksterhuis J."/>
            <person name="Roader J."/>
            <person name="Houbraken J."/>
        </authorList>
    </citation>
    <scope>NUCLEOTIDE SEQUENCE</scope>
    <source>
        <strain evidence="1">M34</strain>
    </source>
</reference>
<evidence type="ECO:0000313" key="1">
    <source>
        <dbReference type="EMBL" id="KAG4411584.1"/>
    </source>
</evidence>
<gene>
    <name evidence="1" type="ORF">IFR04_015281</name>
</gene>
<protein>
    <submittedName>
        <fullName evidence="1">Uncharacterized protein</fullName>
    </submittedName>
</protein>
<dbReference type="OrthoDB" id="10533721at2759"/>
<sequence>MEEFEEYVYERLLREYDAFLLAERCRRRSEGEITPSRMVLPHSRPRVPTRVRPPGIPFEQSFIIPVEAYGLEYTETSRRGLDIARRFLRLPTDLGDRCGNLLWYLQQLLEALYLDLQPRDALVPERWTQAGLSQEIWQEARLLMHMEQFLRIRLLASRFCHFGEGPPIDNKKALNAWIGWISRVFGSEIDLRRTGIPVDPPDVVMEQ</sequence>
<dbReference type="EMBL" id="JAFJYH010000459">
    <property type="protein sequence ID" value="KAG4411584.1"/>
    <property type="molecule type" value="Genomic_DNA"/>
</dbReference>
<accession>A0A8H7W5H1</accession>